<dbReference type="SUPFAM" id="SSF47413">
    <property type="entry name" value="lambda repressor-like DNA-binding domains"/>
    <property type="match status" value="1"/>
</dbReference>
<name>A0A926DYK0_9FIRM</name>
<organism evidence="1 2">
    <name type="scientific">Ligaoa zhengdingensis</name>
    <dbReference type="NCBI Taxonomy" id="2763658"/>
    <lineage>
        <taxon>Bacteria</taxon>
        <taxon>Bacillati</taxon>
        <taxon>Bacillota</taxon>
        <taxon>Clostridia</taxon>
        <taxon>Eubacteriales</taxon>
        <taxon>Oscillospiraceae</taxon>
        <taxon>Ligaoa</taxon>
    </lineage>
</organism>
<protein>
    <submittedName>
        <fullName evidence="1">Helix-turn-helix transcriptional regulator</fullName>
    </submittedName>
</protein>
<evidence type="ECO:0000313" key="1">
    <source>
        <dbReference type="EMBL" id="MBC8547615.1"/>
    </source>
</evidence>
<dbReference type="RefSeq" id="WP_249283657.1">
    <property type="nucleotide sequence ID" value="NZ_JACRST010000028.1"/>
</dbReference>
<sequence>MDIEETNRRQIQQMCENLRLLSEARGWTFGELERRTGIPKKILVRAEQRGNIGADVLLTLSEFYQIKPHLLFFPLTQE</sequence>
<dbReference type="EMBL" id="JACRST010000028">
    <property type="protein sequence ID" value="MBC8547615.1"/>
    <property type="molecule type" value="Genomic_DNA"/>
</dbReference>
<proteinExistence type="predicted"/>
<dbReference type="InterPro" id="IPR001387">
    <property type="entry name" value="Cro/C1-type_HTH"/>
</dbReference>
<dbReference type="CDD" id="cd00093">
    <property type="entry name" value="HTH_XRE"/>
    <property type="match status" value="1"/>
</dbReference>
<dbReference type="AlphaFoldDB" id="A0A926DYK0"/>
<dbReference type="GO" id="GO:0003677">
    <property type="term" value="F:DNA binding"/>
    <property type="evidence" value="ECO:0007669"/>
    <property type="project" value="InterPro"/>
</dbReference>
<dbReference type="Proteomes" id="UP000653127">
    <property type="component" value="Unassembled WGS sequence"/>
</dbReference>
<comment type="caution">
    <text evidence="1">The sequence shown here is derived from an EMBL/GenBank/DDBJ whole genome shotgun (WGS) entry which is preliminary data.</text>
</comment>
<keyword evidence="2" id="KW-1185">Reference proteome</keyword>
<evidence type="ECO:0000313" key="2">
    <source>
        <dbReference type="Proteomes" id="UP000653127"/>
    </source>
</evidence>
<accession>A0A926DYK0</accession>
<gene>
    <name evidence="1" type="ORF">H8711_11835</name>
</gene>
<dbReference type="Gene3D" id="1.10.260.40">
    <property type="entry name" value="lambda repressor-like DNA-binding domains"/>
    <property type="match status" value="1"/>
</dbReference>
<dbReference type="InterPro" id="IPR010982">
    <property type="entry name" value="Lambda_DNA-bd_dom_sf"/>
</dbReference>
<reference evidence="1" key="1">
    <citation type="submission" date="2020-08" db="EMBL/GenBank/DDBJ databases">
        <title>Genome public.</title>
        <authorList>
            <person name="Liu C."/>
            <person name="Sun Q."/>
        </authorList>
    </citation>
    <scope>NUCLEOTIDE SEQUENCE</scope>
    <source>
        <strain evidence="1">NSJ-31</strain>
    </source>
</reference>